<evidence type="ECO:0000256" key="2">
    <source>
        <dbReference type="PROSITE-ProRule" id="PRU00708"/>
    </source>
</evidence>
<reference evidence="3 4" key="1">
    <citation type="journal article" date="2019" name="Genome Biol. Evol.">
        <title>The Rhododendron genome and chromosomal organization provide insight into shared whole-genome duplications across the heath family (Ericaceae).</title>
        <authorList>
            <person name="Soza V.L."/>
            <person name="Lindsley D."/>
            <person name="Waalkes A."/>
            <person name="Ramage E."/>
            <person name="Patwardhan R.P."/>
            <person name="Burton J.N."/>
            <person name="Adey A."/>
            <person name="Kumar A."/>
            <person name="Qiu R."/>
            <person name="Shendure J."/>
            <person name="Hall B."/>
        </authorList>
    </citation>
    <scope>NUCLEOTIDE SEQUENCE [LARGE SCALE GENOMIC DNA]</scope>
    <source>
        <strain evidence="3">RSF 1966-606</strain>
    </source>
</reference>
<proteinExistence type="predicted"/>
<feature type="repeat" description="PPR" evidence="2">
    <location>
        <begin position="1"/>
        <end position="28"/>
    </location>
</feature>
<organism evidence="3 4">
    <name type="scientific">Rhododendron williamsianum</name>
    <dbReference type="NCBI Taxonomy" id="262921"/>
    <lineage>
        <taxon>Eukaryota</taxon>
        <taxon>Viridiplantae</taxon>
        <taxon>Streptophyta</taxon>
        <taxon>Embryophyta</taxon>
        <taxon>Tracheophyta</taxon>
        <taxon>Spermatophyta</taxon>
        <taxon>Magnoliopsida</taxon>
        <taxon>eudicotyledons</taxon>
        <taxon>Gunneridae</taxon>
        <taxon>Pentapetalae</taxon>
        <taxon>asterids</taxon>
        <taxon>Ericales</taxon>
        <taxon>Ericaceae</taxon>
        <taxon>Ericoideae</taxon>
        <taxon>Rhodoreae</taxon>
        <taxon>Rhododendron</taxon>
    </lineage>
</organism>
<comment type="caution">
    <text evidence="3">The sequence shown here is derived from an EMBL/GenBank/DDBJ whole genome shotgun (WGS) entry which is preliminary data.</text>
</comment>
<dbReference type="PANTHER" id="PTHR47926">
    <property type="entry name" value="PENTATRICOPEPTIDE REPEAT-CONTAINING PROTEIN"/>
    <property type="match status" value="1"/>
</dbReference>
<evidence type="ECO:0000313" key="3">
    <source>
        <dbReference type="EMBL" id="KAE9449319.1"/>
    </source>
</evidence>
<name>A0A6A4L2C5_9ERIC</name>
<keyword evidence="1" id="KW-0677">Repeat</keyword>
<accession>A0A6A4L2C5</accession>
<dbReference type="InterPro" id="IPR046960">
    <property type="entry name" value="PPR_At4g14850-like_plant"/>
</dbReference>
<sequence length="75" mass="8057">MISGYAVEGLAKHALSLFEKMEETGLKPDDGTAISILANCAESGLLGKGEDFMPPYRRLDMTAALFVYNAFVGNV</sequence>
<feature type="non-terminal residue" evidence="3">
    <location>
        <position position="1"/>
    </location>
</feature>
<dbReference type="OrthoDB" id="185373at2759"/>
<evidence type="ECO:0000313" key="4">
    <source>
        <dbReference type="Proteomes" id="UP000428333"/>
    </source>
</evidence>
<evidence type="ECO:0000256" key="1">
    <source>
        <dbReference type="ARBA" id="ARBA00022737"/>
    </source>
</evidence>
<protein>
    <recommendedName>
        <fullName evidence="5">Pentacotripeptide-repeat region of PRORP domain-containing protein</fullName>
    </recommendedName>
</protein>
<gene>
    <name evidence="3" type="ORF">C3L33_18789</name>
</gene>
<dbReference type="AlphaFoldDB" id="A0A6A4L2C5"/>
<evidence type="ECO:0008006" key="5">
    <source>
        <dbReference type="Google" id="ProtNLM"/>
    </source>
</evidence>
<dbReference type="Pfam" id="PF01535">
    <property type="entry name" value="PPR"/>
    <property type="match status" value="1"/>
</dbReference>
<dbReference type="Proteomes" id="UP000428333">
    <property type="component" value="Linkage Group LG11"/>
</dbReference>
<keyword evidence="4" id="KW-1185">Reference proteome</keyword>
<dbReference type="Gene3D" id="1.25.40.10">
    <property type="entry name" value="Tetratricopeptide repeat domain"/>
    <property type="match status" value="1"/>
</dbReference>
<dbReference type="NCBIfam" id="TIGR00756">
    <property type="entry name" value="PPR"/>
    <property type="match status" value="1"/>
</dbReference>
<dbReference type="GO" id="GO:0009451">
    <property type="term" value="P:RNA modification"/>
    <property type="evidence" value="ECO:0007669"/>
    <property type="project" value="InterPro"/>
</dbReference>
<dbReference type="GO" id="GO:0003723">
    <property type="term" value="F:RNA binding"/>
    <property type="evidence" value="ECO:0007669"/>
    <property type="project" value="InterPro"/>
</dbReference>
<dbReference type="EMBL" id="QEFC01003182">
    <property type="protein sequence ID" value="KAE9449319.1"/>
    <property type="molecule type" value="Genomic_DNA"/>
</dbReference>
<dbReference type="InterPro" id="IPR011990">
    <property type="entry name" value="TPR-like_helical_dom_sf"/>
</dbReference>
<dbReference type="PROSITE" id="PS51375">
    <property type="entry name" value="PPR"/>
    <property type="match status" value="1"/>
</dbReference>
<dbReference type="InterPro" id="IPR002885">
    <property type="entry name" value="PPR_rpt"/>
</dbReference>